<dbReference type="FunFam" id="1.20.1250.20:FF:000001">
    <property type="entry name" value="Dicarboxylate MFS transporter"/>
    <property type="match status" value="1"/>
</dbReference>
<comment type="similarity">
    <text evidence="2">Belongs to the major facilitator superfamily. Metabolite:H+ Symporter (MHS) family (TC 2.A.1.6) family.</text>
</comment>
<feature type="transmembrane region" description="Helical" evidence="11">
    <location>
        <begin position="335"/>
        <end position="358"/>
    </location>
</feature>
<evidence type="ECO:0000313" key="13">
    <source>
        <dbReference type="EMBL" id="TDC89991.1"/>
    </source>
</evidence>
<feature type="transmembrane region" description="Helical" evidence="11">
    <location>
        <begin position="91"/>
        <end position="109"/>
    </location>
</feature>
<feature type="domain" description="Major facilitator superfamily (MFS) profile" evidence="12">
    <location>
        <begin position="19"/>
        <end position="426"/>
    </location>
</feature>
<feature type="transmembrane region" description="Helical" evidence="11">
    <location>
        <begin position="403"/>
        <end position="421"/>
    </location>
</feature>
<dbReference type="PROSITE" id="PS00216">
    <property type="entry name" value="SUGAR_TRANSPORT_1"/>
    <property type="match status" value="2"/>
</dbReference>
<feature type="transmembrane region" description="Helical" evidence="11">
    <location>
        <begin position="280"/>
        <end position="297"/>
    </location>
</feature>
<keyword evidence="14" id="KW-1185">Reference proteome</keyword>
<dbReference type="InterPro" id="IPR020846">
    <property type="entry name" value="MFS_dom"/>
</dbReference>
<feature type="transmembrane region" description="Helical" evidence="11">
    <location>
        <begin position="243"/>
        <end position="260"/>
    </location>
</feature>
<feature type="transmembrane region" description="Helical" evidence="11">
    <location>
        <begin position="156"/>
        <end position="179"/>
    </location>
</feature>
<dbReference type="SUPFAM" id="SSF103473">
    <property type="entry name" value="MFS general substrate transporter"/>
    <property type="match status" value="1"/>
</dbReference>
<comment type="function">
    <text evidence="9">May be a proton symporter involved in the uptake of osmolytes such as proline and glycine betaine.</text>
</comment>
<dbReference type="AlphaFoldDB" id="A0A4R4UEG5"/>
<gene>
    <name evidence="13" type="ORF">E1161_19965</name>
</gene>
<evidence type="ECO:0000256" key="7">
    <source>
        <dbReference type="ARBA" id="ARBA00022989"/>
    </source>
</evidence>
<evidence type="ECO:0000256" key="4">
    <source>
        <dbReference type="ARBA" id="ARBA00022475"/>
    </source>
</evidence>
<dbReference type="EMBL" id="SMKV01000028">
    <property type="protein sequence ID" value="TDC89991.1"/>
    <property type="molecule type" value="Genomic_DNA"/>
</dbReference>
<keyword evidence="4" id="KW-1003">Cell membrane</keyword>
<evidence type="ECO:0000256" key="11">
    <source>
        <dbReference type="SAM" id="Phobius"/>
    </source>
</evidence>
<feature type="transmembrane region" description="Helical" evidence="11">
    <location>
        <begin position="309"/>
        <end position="329"/>
    </location>
</feature>
<evidence type="ECO:0000256" key="3">
    <source>
        <dbReference type="ARBA" id="ARBA00022448"/>
    </source>
</evidence>
<dbReference type="GO" id="GO:0015293">
    <property type="term" value="F:symporter activity"/>
    <property type="evidence" value="ECO:0007669"/>
    <property type="project" value="UniProtKB-KW"/>
</dbReference>
<keyword evidence="3" id="KW-0813">Transport</keyword>
<proteinExistence type="inferred from homology"/>
<evidence type="ECO:0000256" key="9">
    <source>
        <dbReference type="ARBA" id="ARBA00037295"/>
    </source>
</evidence>
<dbReference type="GO" id="GO:0005886">
    <property type="term" value="C:plasma membrane"/>
    <property type="evidence" value="ECO:0007669"/>
    <property type="project" value="UniProtKB-SubCell"/>
</dbReference>
<evidence type="ECO:0000259" key="12">
    <source>
        <dbReference type="PROSITE" id="PS50850"/>
    </source>
</evidence>
<protein>
    <recommendedName>
        <fullName evidence="10">Putative proline/betaine transporter</fullName>
    </recommendedName>
</protein>
<keyword evidence="5 11" id="KW-0812">Transmembrane</keyword>
<evidence type="ECO:0000256" key="1">
    <source>
        <dbReference type="ARBA" id="ARBA00004651"/>
    </source>
</evidence>
<dbReference type="FunFam" id="1.20.1250.20:FF:000300">
    <property type="entry name" value="Dicarboxylate MFS transporter"/>
    <property type="match status" value="1"/>
</dbReference>
<dbReference type="RefSeq" id="WP_132625513.1">
    <property type="nucleotide sequence ID" value="NZ_SMKV01000028.1"/>
</dbReference>
<reference evidence="13 14" key="1">
    <citation type="submission" date="2019-03" db="EMBL/GenBank/DDBJ databases">
        <title>Draft genome sequences of novel Actinobacteria.</title>
        <authorList>
            <person name="Sahin N."/>
            <person name="Ay H."/>
            <person name="Saygin H."/>
        </authorList>
    </citation>
    <scope>NUCLEOTIDE SEQUENCE [LARGE SCALE GENOMIC DNA]</scope>
    <source>
        <strain evidence="13 14">16K404</strain>
    </source>
</reference>
<feature type="transmembrane region" description="Helical" evidence="11">
    <location>
        <begin position="115"/>
        <end position="135"/>
    </location>
</feature>
<evidence type="ECO:0000256" key="10">
    <source>
        <dbReference type="ARBA" id="ARBA00039918"/>
    </source>
</evidence>
<comment type="subcellular location">
    <subcellularLocation>
        <location evidence="1">Cell membrane</location>
        <topology evidence="1">Multi-pass membrane protein</topology>
    </subcellularLocation>
</comment>
<dbReference type="Proteomes" id="UP000294744">
    <property type="component" value="Unassembled WGS sequence"/>
</dbReference>
<organism evidence="13 14">
    <name type="scientific">Saccharopolyspora aridisoli</name>
    <dbReference type="NCBI Taxonomy" id="2530385"/>
    <lineage>
        <taxon>Bacteria</taxon>
        <taxon>Bacillati</taxon>
        <taxon>Actinomycetota</taxon>
        <taxon>Actinomycetes</taxon>
        <taxon>Pseudonocardiales</taxon>
        <taxon>Pseudonocardiaceae</taxon>
        <taxon>Saccharopolyspora</taxon>
    </lineage>
</organism>
<dbReference type="PROSITE" id="PS00217">
    <property type="entry name" value="SUGAR_TRANSPORT_2"/>
    <property type="match status" value="1"/>
</dbReference>
<comment type="caution">
    <text evidence="13">The sequence shown here is derived from an EMBL/GenBank/DDBJ whole genome shotgun (WGS) entry which is preliminary data.</text>
</comment>
<keyword evidence="8 11" id="KW-0472">Membrane</keyword>
<evidence type="ECO:0000313" key="14">
    <source>
        <dbReference type="Proteomes" id="UP000294744"/>
    </source>
</evidence>
<feature type="transmembrane region" description="Helical" evidence="11">
    <location>
        <begin position="370"/>
        <end position="391"/>
    </location>
</feature>
<dbReference type="PANTHER" id="PTHR43528">
    <property type="entry name" value="ALPHA-KETOGLUTARATE PERMEASE"/>
    <property type="match status" value="1"/>
</dbReference>
<dbReference type="OrthoDB" id="8953821at2"/>
<dbReference type="PANTHER" id="PTHR43528:SF5">
    <property type="entry name" value="PROLINE_BETAINE TRANSPORTER"/>
    <property type="match status" value="1"/>
</dbReference>
<dbReference type="Gene3D" id="1.20.1250.20">
    <property type="entry name" value="MFS general substrate transporter like domains"/>
    <property type="match status" value="2"/>
</dbReference>
<dbReference type="CDD" id="cd17367">
    <property type="entry name" value="MFS_KgtP"/>
    <property type="match status" value="1"/>
</dbReference>
<accession>A0A4R4UEG5</accession>
<dbReference type="InterPro" id="IPR005829">
    <property type="entry name" value="Sugar_transporter_CS"/>
</dbReference>
<name>A0A4R4UEG5_9PSEU</name>
<sequence length="432" mass="46678">MTTASRDVAVRSERRVIGNVVRGSIGNLIEWYDWYAYTAFSVYFAATFFPKGDSTAQLLNTAAVFAVGFLMRPLGGWMLGRYADRFGRRAALTLSVTLMAFGSLVIALTPGYDSIGLAAPALLVAARLLQGISVGGEYSTSATYLSEVATEGKRGFYSSFQYVTLVSGQLVALGVQIILQQVLTGDEMDAWGWRIPFVIGAVGALVVLWLRRGMDETESYKTSSESGAEQGTVKALLQYPRECLLVVGLTLGGTVAFYTYTTYLQKYMVNTGGIDKPTAAWINFAALLVFGVLQPLAGALSDRIGRRKLLMFFGVTGTLLTVPLMTVLGGTQNPFAAFLLMMGGLIIVTGYTSINAIVKAELFPTNIRALGVGLPYALTVAIFGGTSEYVALWLKQAGMESAFFYYVSGCVLISLLVYLRMRETSKDSRMGS</sequence>
<dbReference type="InterPro" id="IPR036259">
    <property type="entry name" value="MFS_trans_sf"/>
</dbReference>
<feature type="transmembrane region" description="Helical" evidence="11">
    <location>
        <begin position="58"/>
        <end position="79"/>
    </location>
</feature>
<dbReference type="InterPro" id="IPR005828">
    <property type="entry name" value="MFS_sugar_transport-like"/>
</dbReference>
<dbReference type="InterPro" id="IPR051084">
    <property type="entry name" value="H+-coupled_symporters"/>
</dbReference>
<dbReference type="Pfam" id="PF00083">
    <property type="entry name" value="Sugar_tr"/>
    <property type="match status" value="2"/>
</dbReference>
<evidence type="ECO:0000256" key="8">
    <source>
        <dbReference type="ARBA" id="ARBA00023136"/>
    </source>
</evidence>
<evidence type="ECO:0000256" key="2">
    <source>
        <dbReference type="ARBA" id="ARBA00008240"/>
    </source>
</evidence>
<evidence type="ECO:0000256" key="5">
    <source>
        <dbReference type="ARBA" id="ARBA00022692"/>
    </source>
</evidence>
<dbReference type="PROSITE" id="PS50850">
    <property type="entry name" value="MFS"/>
    <property type="match status" value="1"/>
</dbReference>
<keyword evidence="7 11" id="KW-1133">Transmembrane helix</keyword>
<feature type="transmembrane region" description="Helical" evidence="11">
    <location>
        <begin position="191"/>
        <end position="210"/>
    </location>
</feature>
<evidence type="ECO:0000256" key="6">
    <source>
        <dbReference type="ARBA" id="ARBA00022847"/>
    </source>
</evidence>
<keyword evidence="6" id="KW-0769">Symport</keyword>